<name>A0A9P4PJC7_9PLEO</name>
<feature type="compositionally biased region" description="Basic residues" evidence="1">
    <location>
        <begin position="459"/>
        <end position="475"/>
    </location>
</feature>
<evidence type="ECO:0000256" key="1">
    <source>
        <dbReference type="SAM" id="MobiDB-lite"/>
    </source>
</evidence>
<evidence type="ECO:0000313" key="3">
    <source>
        <dbReference type="Proteomes" id="UP000799764"/>
    </source>
</evidence>
<feature type="compositionally biased region" description="Polar residues" evidence="1">
    <location>
        <begin position="501"/>
        <end position="515"/>
    </location>
</feature>
<feature type="compositionally biased region" description="Acidic residues" evidence="1">
    <location>
        <begin position="674"/>
        <end position="684"/>
    </location>
</feature>
<dbReference type="Proteomes" id="UP000799764">
    <property type="component" value="Unassembled WGS sequence"/>
</dbReference>
<dbReference type="EMBL" id="MU001500">
    <property type="protein sequence ID" value="KAF2445125.1"/>
    <property type="molecule type" value="Genomic_DNA"/>
</dbReference>
<dbReference type="Gene3D" id="1.10.10.60">
    <property type="entry name" value="Homeodomain-like"/>
    <property type="match status" value="1"/>
</dbReference>
<evidence type="ECO:0000313" key="2">
    <source>
        <dbReference type="EMBL" id="KAF2445125.1"/>
    </source>
</evidence>
<feature type="compositionally biased region" description="Polar residues" evidence="1">
    <location>
        <begin position="708"/>
        <end position="718"/>
    </location>
</feature>
<evidence type="ECO:0008006" key="4">
    <source>
        <dbReference type="Google" id="ProtNLM"/>
    </source>
</evidence>
<feature type="compositionally biased region" description="Basic and acidic residues" evidence="1">
    <location>
        <begin position="31"/>
        <end position="40"/>
    </location>
</feature>
<comment type="caution">
    <text evidence="2">The sequence shown here is derived from an EMBL/GenBank/DDBJ whole genome shotgun (WGS) entry which is preliminary data.</text>
</comment>
<dbReference type="AlphaFoldDB" id="A0A9P4PJC7"/>
<feature type="compositionally biased region" description="Basic and acidic residues" evidence="1">
    <location>
        <begin position="567"/>
        <end position="576"/>
    </location>
</feature>
<feature type="compositionally biased region" description="Basic and acidic residues" evidence="1">
    <location>
        <begin position="605"/>
        <end position="615"/>
    </location>
</feature>
<feature type="region of interest" description="Disordered" evidence="1">
    <location>
        <begin position="1"/>
        <end position="70"/>
    </location>
</feature>
<organism evidence="2 3">
    <name type="scientific">Karstenula rhodostoma CBS 690.94</name>
    <dbReference type="NCBI Taxonomy" id="1392251"/>
    <lineage>
        <taxon>Eukaryota</taxon>
        <taxon>Fungi</taxon>
        <taxon>Dikarya</taxon>
        <taxon>Ascomycota</taxon>
        <taxon>Pezizomycotina</taxon>
        <taxon>Dothideomycetes</taxon>
        <taxon>Pleosporomycetidae</taxon>
        <taxon>Pleosporales</taxon>
        <taxon>Massarineae</taxon>
        <taxon>Didymosphaeriaceae</taxon>
        <taxon>Karstenula</taxon>
    </lineage>
</organism>
<feature type="compositionally biased region" description="Polar residues" evidence="1">
    <location>
        <begin position="616"/>
        <end position="627"/>
    </location>
</feature>
<feature type="region of interest" description="Disordered" evidence="1">
    <location>
        <begin position="84"/>
        <end position="107"/>
    </location>
</feature>
<feature type="region of interest" description="Disordered" evidence="1">
    <location>
        <begin position="449"/>
        <end position="482"/>
    </location>
</feature>
<dbReference type="OrthoDB" id="5398572at2759"/>
<feature type="compositionally biased region" description="Polar residues" evidence="1">
    <location>
        <begin position="532"/>
        <end position="542"/>
    </location>
</feature>
<proteinExistence type="predicted"/>
<feature type="compositionally biased region" description="Acidic residues" evidence="1">
    <location>
        <begin position="740"/>
        <end position="752"/>
    </location>
</feature>
<feature type="compositionally biased region" description="Basic and acidic residues" evidence="1">
    <location>
        <begin position="721"/>
        <end position="739"/>
    </location>
</feature>
<gene>
    <name evidence="2" type="ORF">P171DRAFT_413183</name>
</gene>
<keyword evidence="3" id="KW-1185">Reference proteome</keyword>
<feature type="compositionally biased region" description="Polar residues" evidence="1">
    <location>
        <begin position="47"/>
        <end position="56"/>
    </location>
</feature>
<reference evidence="2" key="1">
    <citation type="journal article" date="2020" name="Stud. Mycol.">
        <title>101 Dothideomycetes genomes: a test case for predicting lifestyles and emergence of pathogens.</title>
        <authorList>
            <person name="Haridas S."/>
            <person name="Albert R."/>
            <person name="Binder M."/>
            <person name="Bloem J."/>
            <person name="Labutti K."/>
            <person name="Salamov A."/>
            <person name="Andreopoulos B."/>
            <person name="Baker S."/>
            <person name="Barry K."/>
            <person name="Bills G."/>
            <person name="Bluhm B."/>
            <person name="Cannon C."/>
            <person name="Castanera R."/>
            <person name="Culley D."/>
            <person name="Daum C."/>
            <person name="Ezra D."/>
            <person name="Gonzalez J."/>
            <person name="Henrissat B."/>
            <person name="Kuo A."/>
            <person name="Liang C."/>
            <person name="Lipzen A."/>
            <person name="Lutzoni F."/>
            <person name="Magnuson J."/>
            <person name="Mondo S."/>
            <person name="Nolan M."/>
            <person name="Ohm R."/>
            <person name="Pangilinan J."/>
            <person name="Park H.-J."/>
            <person name="Ramirez L."/>
            <person name="Alfaro M."/>
            <person name="Sun H."/>
            <person name="Tritt A."/>
            <person name="Yoshinaga Y."/>
            <person name="Zwiers L.-H."/>
            <person name="Turgeon B."/>
            <person name="Goodwin S."/>
            <person name="Spatafora J."/>
            <person name="Crous P."/>
            <person name="Grigoriev I."/>
        </authorList>
    </citation>
    <scope>NUCLEOTIDE SEQUENCE</scope>
    <source>
        <strain evidence="2">CBS 690.94</strain>
    </source>
</reference>
<sequence length="874" mass="96818">MADSRGVRSSSRRITPAPQLPPKATTRRRGASRDVDEPTKPPRRSARQASVDSVLSENEPDGRVLSRAKRKAHKEAIADLTVVEEVDAPASPPPPNTQVAVPRRSLGAASEMSGTTAISSFALVEAETLEPRFMLRHLLRLHEDVGEFLDHLVPAEGGMLEDVERIELVHDSLSDFFADYNDFDRQLRTRLVHYRGDDQQYIYIRAVHAALFRGANQDAATETGLDLLLYQTNLIVLAKDMIPLHANDKTTVGALRDLDNLFPSLFLPALILGTNAAESVAGDSALLQETFELALELRTQLAISSLSHGLTDETFDPDAALDEVFCHPQSENSPQLGIFRGWTTFALGGDGDGDGSTLPEAFVQEVVARITAIRRFFSTGQTSQGQEEEESVNMDDLRAAFPWAALMLRLVGWVRARNKELVAAIQHQGGARGILEMVKAERAQSIAMAGTGRVVSRTSPRKSRSSFGRNRRRSSGRFDPNAKVDAEVLSKLIAREGAHAQSPTALAASSTLQGSNEEEVEPMAAEDGQEVGSRQQDVGSQPHQDDEDDGTTNAVEQVVENMTAEDVVAKPVEEIPNHTPPVQESEIPESSRPPQSTHEFVSLLKETRTSDKENRGTSSLFQRQANAQRVPFGDGFDDYQPTPGPSRSQPSVGASRKGKEPQRPSPKKRKISEISDDDNDDDAFETPHRSRNVQQRRANAPKRVRIEPNSSGAPTSHQPRPRYDNDEFRPIEEFPRPEIEEPSETEAPEMSEEAPPRSTFDDIRALARANTIHKQRRTNRMWTVAEEEALISYMSDCPRQYSRILANDKTNPRKYFHALQNGQWIAQRSQVDLKDKARVMAKNMIKAGAGLRPGFEGVITPAMEKQLRDDGFNW</sequence>
<feature type="region of interest" description="Disordered" evidence="1">
    <location>
        <begin position="498"/>
        <end position="757"/>
    </location>
</feature>
<protein>
    <recommendedName>
        <fullName evidence="4">Myb-like domain-containing protein</fullName>
    </recommendedName>
</protein>
<accession>A0A9P4PJC7</accession>